<dbReference type="Pfam" id="PF02538">
    <property type="entry name" value="Hydantoinase_B"/>
    <property type="match status" value="1"/>
</dbReference>
<dbReference type="InterPro" id="IPR003692">
    <property type="entry name" value="Hydantoinase_B"/>
</dbReference>
<evidence type="ECO:0000259" key="1">
    <source>
        <dbReference type="Pfam" id="PF02538"/>
    </source>
</evidence>
<dbReference type="GO" id="GO:0005829">
    <property type="term" value="C:cytosol"/>
    <property type="evidence" value="ECO:0007669"/>
    <property type="project" value="TreeGrafter"/>
</dbReference>
<feature type="non-terminal residue" evidence="2">
    <location>
        <position position="1"/>
    </location>
</feature>
<feature type="domain" description="Hydantoinase B/oxoprolinase" evidence="1">
    <location>
        <begin position="3"/>
        <end position="399"/>
    </location>
</feature>
<accession>A0A382LKM4</accession>
<dbReference type="GO" id="GO:0006749">
    <property type="term" value="P:glutathione metabolic process"/>
    <property type="evidence" value="ECO:0007669"/>
    <property type="project" value="TreeGrafter"/>
</dbReference>
<dbReference type="GO" id="GO:0017168">
    <property type="term" value="F:5-oxoprolinase (ATP-hydrolyzing) activity"/>
    <property type="evidence" value="ECO:0007669"/>
    <property type="project" value="TreeGrafter"/>
</dbReference>
<dbReference type="PANTHER" id="PTHR11365">
    <property type="entry name" value="5-OXOPROLINASE RELATED"/>
    <property type="match status" value="1"/>
</dbReference>
<sequence length="399" mass="43611">SKRMISEAAGITSFIGANDYALGKLLEYIGPERLDEGDILMMNYPYWSSAHSPDALLMAPVFIPGIEGPETYLCVRAHWLDIGAKDWGYVIDSTDMHQEGLILPPVKLVKKGIVDEEIMSIIRFNSRLPDLIIGDFNAMVSSIRTGERCVKEAYEKFGADLIHEALDTLVRHSENESREAVRKLPNGTWEAHDWLDDDGITDDMIRMAVKVTIDGDRFIADYSGSDPMAVGPVSLPVGSTITMAKTYFKYLTTPYSASNHGHYAPLEVIAPEGNLFHAVYPASTYMGWTSMIAFELIAKALSQAVESIPASSGGDEPGFMSMGVQYQTGKKFIVSNNEGIGWGGTYRHDGANAVQQPSGSSSRNTSIEVLEHTSNVFHERLELITDSAGPGLHRGGLGV</sequence>
<dbReference type="AlphaFoldDB" id="A0A382LKM4"/>
<dbReference type="InterPro" id="IPR045079">
    <property type="entry name" value="Oxoprolinase-like"/>
</dbReference>
<reference evidence="2" key="1">
    <citation type="submission" date="2018-05" db="EMBL/GenBank/DDBJ databases">
        <authorList>
            <person name="Lanie J.A."/>
            <person name="Ng W.-L."/>
            <person name="Kazmierczak K.M."/>
            <person name="Andrzejewski T.M."/>
            <person name="Davidsen T.M."/>
            <person name="Wayne K.J."/>
            <person name="Tettelin H."/>
            <person name="Glass J.I."/>
            <person name="Rusch D."/>
            <person name="Podicherti R."/>
            <person name="Tsui H.-C.T."/>
            <person name="Winkler M.E."/>
        </authorList>
    </citation>
    <scope>NUCLEOTIDE SEQUENCE</scope>
</reference>
<name>A0A382LKM4_9ZZZZ</name>
<organism evidence="2">
    <name type="scientific">marine metagenome</name>
    <dbReference type="NCBI Taxonomy" id="408172"/>
    <lineage>
        <taxon>unclassified sequences</taxon>
        <taxon>metagenomes</taxon>
        <taxon>ecological metagenomes</taxon>
    </lineage>
</organism>
<evidence type="ECO:0000313" key="2">
    <source>
        <dbReference type="EMBL" id="SVC37239.1"/>
    </source>
</evidence>
<protein>
    <recommendedName>
        <fullName evidence="1">Hydantoinase B/oxoprolinase domain-containing protein</fullName>
    </recommendedName>
</protein>
<gene>
    <name evidence="2" type="ORF">METZ01_LOCUS290093</name>
</gene>
<dbReference type="PANTHER" id="PTHR11365:SF23">
    <property type="entry name" value="HYPOTHETICAL 5-OXOPROLINASE (EUROFUNG)-RELATED"/>
    <property type="match status" value="1"/>
</dbReference>
<proteinExistence type="predicted"/>
<feature type="non-terminal residue" evidence="2">
    <location>
        <position position="399"/>
    </location>
</feature>
<dbReference type="EMBL" id="UINC01087673">
    <property type="protein sequence ID" value="SVC37239.1"/>
    <property type="molecule type" value="Genomic_DNA"/>
</dbReference>